<evidence type="ECO:0000259" key="3">
    <source>
        <dbReference type="PROSITE" id="PS51387"/>
    </source>
</evidence>
<reference evidence="5" key="1">
    <citation type="submission" date="2016-10" db="EMBL/GenBank/DDBJ databases">
        <authorList>
            <person name="Varghese N."/>
        </authorList>
    </citation>
    <scope>NUCLEOTIDE SEQUENCE [LARGE SCALE GENOMIC DNA]</scope>
    <source>
        <strain evidence="5">Nsp8</strain>
    </source>
</reference>
<dbReference type="SUPFAM" id="SSF56176">
    <property type="entry name" value="FAD-binding/transporter-associated domain-like"/>
    <property type="match status" value="1"/>
</dbReference>
<evidence type="ECO:0000256" key="2">
    <source>
        <dbReference type="ARBA" id="ARBA00022827"/>
    </source>
</evidence>
<keyword evidence="5" id="KW-1185">Reference proteome</keyword>
<keyword evidence="1" id="KW-0285">Flavoprotein</keyword>
<dbReference type="InterPro" id="IPR006094">
    <property type="entry name" value="Oxid_FAD_bind_N"/>
</dbReference>
<accession>A0A1I5E6S3</accession>
<dbReference type="RefSeq" id="WP_074797964.1">
    <property type="nucleotide sequence ID" value="NZ_FOVJ01000007.1"/>
</dbReference>
<gene>
    <name evidence="4" type="ORF">SAMN05216386_2524</name>
</gene>
<dbReference type="InterPro" id="IPR036318">
    <property type="entry name" value="FAD-bd_PCMH-like_sf"/>
</dbReference>
<dbReference type="InterPro" id="IPR016169">
    <property type="entry name" value="FAD-bd_PCMH_sub2"/>
</dbReference>
<evidence type="ECO:0000313" key="4">
    <source>
        <dbReference type="EMBL" id="SFO07174.1"/>
    </source>
</evidence>
<proteinExistence type="predicted"/>
<keyword evidence="2" id="KW-0274">FAD</keyword>
<dbReference type="SUPFAM" id="SSF55103">
    <property type="entry name" value="FAD-linked oxidases, C-terminal domain"/>
    <property type="match status" value="1"/>
</dbReference>
<dbReference type="GO" id="GO:0003824">
    <property type="term" value="F:catalytic activity"/>
    <property type="evidence" value="ECO:0007669"/>
    <property type="project" value="InterPro"/>
</dbReference>
<dbReference type="EMBL" id="FOVJ01000007">
    <property type="protein sequence ID" value="SFO07174.1"/>
    <property type="molecule type" value="Genomic_DNA"/>
</dbReference>
<evidence type="ECO:0000256" key="1">
    <source>
        <dbReference type="ARBA" id="ARBA00022630"/>
    </source>
</evidence>
<dbReference type="Gene3D" id="3.30.465.10">
    <property type="match status" value="1"/>
</dbReference>
<evidence type="ECO:0000313" key="5">
    <source>
        <dbReference type="Proteomes" id="UP000183107"/>
    </source>
</evidence>
<organism evidence="4 5">
    <name type="scientific">Nitrosospira briensis</name>
    <dbReference type="NCBI Taxonomy" id="35799"/>
    <lineage>
        <taxon>Bacteria</taxon>
        <taxon>Pseudomonadati</taxon>
        <taxon>Pseudomonadota</taxon>
        <taxon>Betaproteobacteria</taxon>
        <taxon>Nitrosomonadales</taxon>
        <taxon>Nitrosomonadaceae</taxon>
        <taxon>Nitrosospira</taxon>
    </lineage>
</organism>
<dbReference type="PANTHER" id="PTHR11748">
    <property type="entry name" value="D-LACTATE DEHYDROGENASE"/>
    <property type="match status" value="1"/>
</dbReference>
<dbReference type="InterPro" id="IPR016164">
    <property type="entry name" value="FAD-linked_Oxase-like_C"/>
</dbReference>
<dbReference type="PANTHER" id="PTHR11748:SF103">
    <property type="entry name" value="GLYCOLATE OXIDASE SUBUNIT GLCE"/>
    <property type="match status" value="1"/>
</dbReference>
<sequence>MQHTVHQLADTIRAAAENNTPLLIRSGGTKDFYGNGPLNPFNTVSPVNPVSPPGILDARAYAGIVDYEPTELVVTARSGTRLADLETELRKQGQMLAFEPPHFGPDATLGGCVASGLSGPSRASAGAVRDFVLGLRMLDGKGDDLSFGGQVMKNVAGYDVSRLMTGSMGTLGLLLEVSLKVLPLPATALTLRFQMSEAEAIKKMNLWGGRSLPVSATCFYEGELTVRLSGAVPAVRAARAILGGEEIIEGRTFWESLREQTHAFFQQGKPLWRLSIKSTIPPLLLPGKQLIEWGGALRWLVADTNAGADTEAVQIAVRKAAQDAGGHATLFRSYGLHTPIFHPLAPAMMNITQRLKEKFDPDRIFNLGRMYPGI</sequence>
<name>A0A1I5E6S3_9PROT</name>
<dbReference type="Proteomes" id="UP000183107">
    <property type="component" value="Unassembled WGS sequence"/>
</dbReference>
<feature type="domain" description="FAD-binding PCMH-type" evidence="3">
    <location>
        <begin position="1"/>
        <end position="184"/>
    </location>
</feature>
<dbReference type="AlphaFoldDB" id="A0A1I5E6S3"/>
<dbReference type="STRING" id="1266925.GCA_000619905_01513"/>
<dbReference type="InterPro" id="IPR016166">
    <property type="entry name" value="FAD-bd_PCMH"/>
</dbReference>
<dbReference type="PROSITE" id="PS51387">
    <property type="entry name" value="FAD_PCMH"/>
    <property type="match status" value="1"/>
</dbReference>
<protein>
    <submittedName>
        <fullName evidence="4">Glycolate oxidase FAD binding subunit</fullName>
    </submittedName>
</protein>
<dbReference type="NCBIfam" id="NF008439">
    <property type="entry name" value="PRK11282.1"/>
    <property type="match status" value="1"/>
</dbReference>
<dbReference type="Pfam" id="PF01565">
    <property type="entry name" value="FAD_binding_4"/>
    <property type="match status" value="1"/>
</dbReference>
<dbReference type="OrthoDB" id="9811557at2"/>
<dbReference type="GO" id="GO:0071949">
    <property type="term" value="F:FAD binding"/>
    <property type="evidence" value="ECO:0007669"/>
    <property type="project" value="InterPro"/>
</dbReference>